<dbReference type="Proteomes" id="UP000267517">
    <property type="component" value="Chromosome II"/>
</dbReference>
<evidence type="ECO:0000259" key="2">
    <source>
        <dbReference type="Pfam" id="PF26603"/>
    </source>
</evidence>
<keyword evidence="1" id="KW-1133">Transmembrane helix</keyword>
<dbReference type="EMBL" id="AP018050">
    <property type="protein sequence ID" value="BBA29617.1"/>
    <property type="molecule type" value="Genomic_DNA"/>
</dbReference>
<reference evidence="3 4" key="1">
    <citation type="submission" date="2017-05" db="EMBL/GenBank/DDBJ databases">
        <title>whole genome sequence of Prevotella melaninogenica GAI 07411.</title>
        <authorList>
            <person name="Kondo Y."/>
            <person name="Hoshino T."/>
        </authorList>
    </citation>
    <scope>NUCLEOTIDE SEQUENCE [LARGE SCALE GENOMIC DNA]</scope>
    <source>
        <strain evidence="3 4">GAI 07411</strain>
    </source>
</reference>
<feature type="transmembrane region" description="Helical" evidence="1">
    <location>
        <begin position="12"/>
        <end position="33"/>
    </location>
</feature>
<organism evidence="3 4">
    <name type="scientific">Prevotella melaninogenica</name>
    <dbReference type="NCBI Taxonomy" id="28132"/>
    <lineage>
        <taxon>Bacteria</taxon>
        <taxon>Pseudomonadati</taxon>
        <taxon>Bacteroidota</taxon>
        <taxon>Bacteroidia</taxon>
        <taxon>Bacteroidales</taxon>
        <taxon>Prevotellaceae</taxon>
        <taxon>Prevotella</taxon>
    </lineage>
</organism>
<sequence length="227" mass="25848">MANNFSIGGIKIFSTAGTVFASLVGGPLLIFIITRFTLGGNKDAIPYADTYIKNSDTIVVKIPINHREIDTDDDVFTTSGWFMGVAQSRMATYNMYSFYSPEHKKYLGVVTFIGGYNTVPRGHGEKLWYEDLEDHRLTFLYWIKSFSAYVNRQQWQDPTYGTKDNPVPIFFKRSLSGHEKLGGMDDFITIKPSVNKKFVELYLAHELSSKEFNRLYGADMKRLGLTD</sequence>
<protein>
    <recommendedName>
        <fullName evidence="2">DUF8188 domain-containing protein</fullName>
    </recommendedName>
</protein>
<gene>
    <name evidence="3" type="ORF">PMEL_200132</name>
</gene>
<keyword evidence="1" id="KW-0472">Membrane</keyword>
<dbReference type="InterPro" id="IPR058501">
    <property type="entry name" value="DUF8188"/>
</dbReference>
<evidence type="ECO:0000313" key="4">
    <source>
        <dbReference type="Proteomes" id="UP000267517"/>
    </source>
</evidence>
<evidence type="ECO:0000256" key="1">
    <source>
        <dbReference type="SAM" id="Phobius"/>
    </source>
</evidence>
<dbReference type="Pfam" id="PF26603">
    <property type="entry name" value="DUF8188"/>
    <property type="match status" value="1"/>
</dbReference>
<dbReference type="AlphaFoldDB" id="A0A250KIN9"/>
<dbReference type="RefSeq" id="WP_120174782.1">
    <property type="nucleotide sequence ID" value="NZ_AP018050.1"/>
</dbReference>
<accession>A0A250KIN9</accession>
<keyword evidence="1" id="KW-0812">Transmembrane</keyword>
<feature type="domain" description="DUF8188" evidence="2">
    <location>
        <begin position="43"/>
        <end position="216"/>
    </location>
</feature>
<evidence type="ECO:0000313" key="3">
    <source>
        <dbReference type="EMBL" id="BBA29617.1"/>
    </source>
</evidence>
<name>A0A250KIN9_9BACT</name>
<proteinExistence type="predicted"/>
<dbReference type="OrthoDB" id="1076714at2"/>